<feature type="region of interest" description="Disordered" evidence="1">
    <location>
        <begin position="1"/>
        <end position="33"/>
    </location>
</feature>
<proteinExistence type="predicted"/>
<sequence>MAFRFSRWSSNNETDENNHTSTANKINRQPGCK</sequence>
<protein>
    <submittedName>
        <fullName evidence="2">Uncharacterized protein</fullName>
    </submittedName>
</protein>
<reference evidence="2" key="1">
    <citation type="submission" date="2018-02" db="EMBL/GenBank/DDBJ databases">
        <title>Rhizophora mucronata_Transcriptome.</title>
        <authorList>
            <person name="Meera S.P."/>
            <person name="Sreeshan A."/>
            <person name="Augustine A."/>
        </authorList>
    </citation>
    <scope>NUCLEOTIDE SEQUENCE</scope>
    <source>
        <tissue evidence="2">Leaf</tissue>
    </source>
</reference>
<organism evidence="2">
    <name type="scientific">Rhizophora mucronata</name>
    <name type="common">Asiatic mangrove</name>
    <dbReference type="NCBI Taxonomy" id="61149"/>
    <lineage>
        <taxon>Eukaryota</taxon>
        <taxon>Viridiplantae</taxon>
        <taxon>Streptophyta</taxon>
        <taxon>Embryophyta</taxon>
        <taxon>Tracheophyta</taxon>
        <taxon>Spermatophyta</taxon>
        <taxon>Magnoliopsida</taxon>
        <taxon>eudicotyledons</taxon>
        <taxon>Gunneridae</taxon>
        <taxon>Pentapetalae</taxon>
        <taxon>rosids</taxon>
        <taxon>fabids</taxon>
        <taxon>Malpighiales</taxon>
        <taxon>Rhizophoraceae</taxon>
        <taxon>Rhizophora</taxon>
    </lineage>
</organism>
<evidence type="ECO:0000313" key="2">
    <source>
        <dbReference type="EMBL" id="MBX52618.1"/>
    </source>
</evidence>
<dbReference type="AlphaFoldDB" id="A0A2P2PCZ4"/>
<evidence type="ECO:0000256" key="1">
    <source>
        <dbReference type="SAM" id="MobiDB-lite"/>
    </source>
</evidence>
<accession>A0A2P2PCZ4</accession>
<dbReference type="EMBL" id="GGEC01072134">
    <property type="protein sequence ID" value="MBX52618.1"/>
    <property type="molecule type" value="Transcribed_RNA"/>
</dbReference>
<name>A0A2P2PCZ4_RHIMU</name>